<feature type="domain" description="Saccharopine dehydrogenase NADP binding" evidence="1">
    <location>
        <begin position="14"/>
        <end position="135"/>
    </location>
</feature>
<dbReference type="Gene3D" id="3.40.50.720">
    <property type="entry name" value="NAD(P)-binding Rossmann-like Domain"/>
    <property type="match status" value="1"/>
</dbReference>
<dbReference type="PANTHER" id="PTHR43781">
    <property type="entry name" value="SACCHAROPINE DEHYDROGENASE"/>
    <property type="match status" value="1"/>
</dbReference>
<dbReference type="SUPFAM" id="SSF51735">
    <property type="entry name" value="NAD(P)-binding Rossmann-fold domains"/>
    <property type="match status" value="1"/>
</dbReference>
<reference evidence="2 3" key="1">
    <citation type="submission" date="2020-08" db="EMBL/GenBank/DDBJ databases">
        <title>Sequencing the genomes of 1000 actinobacteria strains.</title>
        <authorList>
            <person name="Klenk H.-P."/>
        </authorList>
    </citation>
    <scope>NUCLEOTIDE SEQUENCE [LARGE SCALE GENOMIC DNA]</scope>
    <source>
        <strain evidence="2 3">DSM 45823</strain>
    </source>
</reference>
<dbReference type="InterPro" id="IPR005097">
    <property type="entry name" value="Sacchrp_dh_NADP-bd"/>
</dbReference>
<dbReference type="Proteomes" id="UP000539313">
    <property type="component" value="Unassembled WGS sequence"/>
</dbReference>
<dbReference type="Pfam" id="PF03435">
    <property type="entry name" value="Sacchrp_dh_NADP"/>
    <property type="match status" value="1"/>
</dbReference>
<comment type="caution">
    <text evidence="2">The sequence shown here is derived from an EMBL/GenBank/DDBJ whole genome shotgun (WGS) entry which is preliminary data.</text>
</comment>
<accession>A0A7W3MTC4</accession>
<evidence type="ECO:0000313" key="2">
    <source>
        <dbReference type="EMBL" id="MBA9001542.1"/>
    </source>
</evidence>
<protein>
    <submittedName>
        <fullName evidence="2">Short subunit dehydrogenase-like uncharacterized protein</fullName>
    </submittedName>
</protein>
<dbReference type="InterPro" id="IPR036291">
    <property type="entry name" value="NAD(P)-bd_dom_sf"/>
</dbReference>
<keyword evidence="3" id="KW-1185">Reference proteome</keyword>
<dbReference type="PANTHER" id="PTHR43781:SF1">
    <property type="entry name" value="SACCHAROPINE DEHYDROGENASE"/>
    <property type="match status" value="1"/>
</dbReference>
<name>A0A7W3MTC4_9ACTN</name>
<proteinExistence type="predicted"/>
<dbReference type="EMBL" id="JACJII010000001">
    <property type="protein sequence ID" value="MBA9001542.1"/>
    <property type="molecule type" value="Genomic_DNA"/>
</dbReference>
<evidence type="ECO:0000313" key="3">
    <source>
        <dbReference type="Proteomes" id="UP000539313"/>
    </source>
</evidence>
<evidence type="ECO:0000259" key="1">
    <source>
        <dbReference type="Pfam" id="PF03435"/>
    </source>
</evidence>
<organism evidence="2 3">
    <name type="scientific">Thermomonospora cellulosilytica</name>
    <dbReference type="NCBI Taxonomy" id="1411118"/>
    <lineage>
        <taxon>Bacteria</taxon>
        <taxon>Bacillati</taxon>
        <taxon>Actinomycetota</taxon>
        <taxon>Actinomycetes</taxon>
        <taxon>Streptosporangiales</taxon>
        <taxon>Thermomonosporaceae</taxon>
        <taxon>Thermomonospora</taxon>
    </lineage>
</organism>
<sequence>MDHGQQGTRTPGRVLVYGAYGHTGRFVIAELLRRGHEPLLSGRDPARLAALGAAHPGLETRAAAVEDTASLQNAMTGVAAVINCAGPFLDTAREVAAAAVRAGAHYLDVTAEQPAVRATYDEHADSARAAGVAVVPAMAFYGGLADLLATAALGDWASADEISVAFGLDRWWPTEGTRTTGRRNTARRLVVTGGRLAPLPDPPPERSWEFPGEFGTQDVVGVPFSEIITMARHLRAAEIHSYINLAPMRDIRDPGTPPSEAADESGRSSQRFVVDVAVRKGTSLRRMSAAGRDIYAVTAPLVCEAVTRLLDGRSGRTGVAAPGEAFDAADFLDALSPGTLLVQRR</sequence>
<gene>
    <name evidence="2" type="ORF">HNR21_000424</name>
</gene>
<dbReference type="AlphaFoldDB" id="A0A7W3MTC4"/>
<dbReference type="RefSeq" id="WP_182703803.1">
    <property type="nucleotide sequence ID" value="NZ_JACJII010000001.1"/>
</dbReference>